<dbReference type="PANTHER" id="PTHR11647:SF1">
    <property type="entry name" value="COLLAPSIN RESPONSE MEDIATOR PROTEIN"/>
    <property type="match status" value="1"/>
</dbReference>
<dbReference type="GO" id="GO:0008798">
    <property type="term" value="F:beta-aspartyl-peptidase activity"/>
    <property type="evidence" value="ECO:0007669"/>
    <property type="project" value="InterPro"/>
</dbReference>
<keyword evidence="1" id="KW-0645">Protease</keyword>
<dbReference type="PIRSF" id="PIRSF001238">
    <property type="entry name" value="IadA"/>
    <property type="match status" value="1"/>
</dbReference>
<dbReference type="InterPro" id="IPR011059">
    <property type="entry name" value="Metal-dep_hydrolase_composite"/>
</dbReference>
<feature type="binding site" evidence="3">
    <location>
        <position position="99"/>
    </location>
    <ligand>
        <name>substrate</name>
    </ligand>
</feature>
<dbReference type="GO" id="GO:0006508">
    <property type="term" value="P:proteolysis"/>
    <property type="evidence" value="ECO:0007669"/>
    <property type="project" value="UniProtKB-KW"/>
</dbReference>
<dbReference type="EMBL" id="LJTC01000003">
    <property type="protein sequence ID" value="KPM84509.1"/>
    <property type="molecule type" value="Genomic_DNA"/>
</dbReference>
<dbReference type="AlphaFoldDB" id="A0A0P7E4G4"/>
<feature type="active site" description="Proton acceptor" evidence="2">
    <location>
        <position position="285"/>
    </location>
</feature>
<evidence type="ECO:0000256" key="1">
    <source>
        <dbReference type="PIRNR" id="PIRNR001238"/>
    </source>
</evidence>
<dbReference type="EC" id="3.4.19.-" evidence="1"/>
<dbReference type="GO" id="GO:0008237">
    <property type="term" value="F:metallopeptidase activity"/>
    <property type="evidence" value="ECO:0007669"/>
    <property type="project" value="UniProtKB-KW"/>
</dbReference>
<dbReference type="Gene3D" id="2.30.40.10">
    <property type="entry name" value="Urease, subunit C, domain 1"/>
    <property type="match status" value="1"/>
</dbReference>
<evidence type="ECO:0000256" key="4">
    <source>
        <dbReference type="PIRSR" id="PIRSR001238-3"/>
    </source>
</evidence>
<feature type="binding site" evidence="3">
    <location>
        <position position="227"/>
    </location>
    <ligand>
        <name>substrate</name>
    </ligand>
</feature>
<dbReference type="SUPFAM" id="SSF51556">
    <property type="entry name" value="Metallo-dependent hydrolases"/>
    <property type="match status" value="1"/>
</dbReference>
<evidence type="ECO:0000313" key="6">
    <source>
        <dbReference type="EMBL" id="KPM84509.1"/>
    </source>
</evidence>
<feature type="binding site" evidence="3">
    <location>
        <position position="289"/>
    </location>
    <ligand>
        <name>substrate</name>
    </ligand>
</feature>
<evidence type="ECO:0000259" key="5">
    <source>
        <dbReference type="Pfam" id="PF01979"/>
    </source>
</evidence>
<keyword evidence="1 6" id="KW-0378">Hydrolase</keyword>
<dbReference type="InterPro" id="IPR032466">
    <property type="entry name" value="Metal_Hydrolase"/>
</dbReference>
<feature type="binding site" evidence="4">
    <location>
        <position position="63"/>
    </location>
    <ligand>
        <name>Zn(2+)</name>
        <dbReference type="ChEBI" id="CHEBI:29105"/>
        <label>1</label>
        <note>catalytic</note>
    </ligand>
</feature>
<feature type="binding site" evidence="3">
    <location>
        <begin position="68"/>
        <end position="70"/>
    </location>
    <ligand>
        <name>substrate</name>
    </ligand>
</feature>
<dbReference type="GO" id="GO:0046872">
    <property type="term" value="F:metal ion binding"/>
    <property type="evidence" value="ECO:0007669"/>
    <property type="project" value="UniProtKB-KW"/>
</dbReference>
<comment type="cofactor">
    <cofactor evidence="1 4">
        <name>Zn(2+)</name>
        <dbReference type="ChEBI" id="CHEBI:29105"/>
    </cofactor>
    <text evidence="1 4">Binds 2 Zn(2+) ions per subunit.</text>
</comment>
<proteinExistence type="inferred from homology"/>
<comment type="subcellular location">
    <subcellularLocation>
        <location evidence="1">Cytoplasm</location>
    </subcellularLocation>
</comment>
<comment type="caution">
    <text evidence="6">The sequence shown here is derived from an EMBL/GenBank/DDBJ whole genome shotgun (WGS) entry which is preliminary data.</text>
</comment>
<dbReference type="NCBIfam" id="TIGR01975">
    <property type="entry name" value="isoAsp_dipep"/>
    <property type="match status" value="1"/>
</dbReference>
<dbReference type="InterPro" id="IPR010229">
    <property type="entry name" value="Pept_M38_dipep"/>
</dbReference>
<keyword evidence="1" id="KW-0482">Metalloprotease</keyword>
<accession>A0A0P7E4G4</accession>
<dbReference type="PANTHER" id="PTHR11647">
    <property type="entry name" value="HYDRANTOINASE/DIHYDROPYRIMIDINASE FAMILY MEMBER"/>
    <property type="match status" value="1"/>
</dbReference>
<dbReference type="Proteomes" id="UP000050378">
    <property type="component" value="Unassembled WGS sequence"/>
</dbReference>
<dbReference type="GO" id="GO:0005737">
    <property type="term" value="C:cytoplasm"/>
    <property type="evidence" value="ECO:0007669"/>
    <property type="project" value="UniProtKB-SubCell"/>
</dbReference>
<feature type="binding site" evidence="4">
    <location>
        <position position="285"/>
    </location>
    <ligand>
        <name>Zn(2+)</name>
        <dbReference type="ChEBI" id="CHEBI:29105"/>
        <label>1</label>
        <note>catalytic</note>
    </ligand>
</feature>
<evidence type="ECO:0000256" key="3">
    <source>
        <dbReference type="PIRSR" id="PIRSR001238-2"/>
    </source>
</evidence>
<keyword evidence="1 4" id="KW-0479">Metal-binding</keyword>
<organism evidence="6 7">
    <name type="scientific">Pseudoalteromonas lipolytica</name>
    <dbReference type="NCBI Taxonomy" id="570156"/>
    <lineage>
        <taxon>Bacteria</taxon>
        <taxon>Pseudomonadati</taxon>
        <taxon>Pseudomonadota</taxon>
        <taxon>Gammaproteobacteria</taxon>
        <taxon>Alteromonadales</taxon>
        <taxon>Pseudoalteromonadaceae</taxon>
        <taxon>Pseudoalteromonas</taxon>
    </lineage>
</organism>
<comment type="PTM">
    <text evidence="1">Carboxylation allows a single lysine to coordinate two zinc ions.</text>
</comment>
<feature type="binding site" evidence="4">
    <location>
        <position position="224"/>
    </location>
    <ligand>
        <name>Zn(2+)</name>
        <dbReference type="ChEBI" id="CHEBI:29105"/>
        <label>2</label>
        <note>catalytic</note>
    </ligand>
</feature>
<dbReference type="SUPFAM" id="SSF51338">
    <property type="entry name" value="Composite domain of metallo-dependent hydrolases"/>
    <property type="match status" value="1"/>
</dbReference>
<dbReference type="GO" id="GO:0016810">
    <property type="term" value="F:hydrolase activity, acting on carbon-nitrogen (but not peptide) bonds"/>
    <property type="evidence" value="ECO:0007669"/>
    <property type="project" value="InterPro"/>
</dbReference>
<dbReference type="InterPro" id="IPR006680">
    <property type="entry name" value="Amidohydro-rel"/>
</dbReference>
<reference evidence="6 7" key="1">
    <citation type="submission" date="2015-09" db="EMBL/GenBank/DDBJ databases">
        <title>Draft Genome Sequence of Pseudoalteromonas lipolytica UCD-48B.</title>
        <authorList>
            <person name="Krusor M."/>
            <person name="Coil D.A."/>
            <person name="Lang J.M."/>
            <person name="Eisen J.A."/>
            <person name="Alexiev A."/>
        </authorList>
    </citation>
    <scope>NUCLEOTIDE SEQUENCE [LARGE SCALE GENOMIC DNA]</scope>
    <source>
        <strain evidence="6 7">UCD-48B</strain>
    </source>
</reference>
<dbReference type="Pfam" id="PF01979">
    <property type="entry name" value="Amidohydro_1"/>
    <property type="match status" value="1"/>
</dbReference>
<dbReference type="InterPro" id="IPR050378">
    <property type="entry name" value="Metallo-dep_Hydrolases_sf"/>
</dbReference>
<feature type="binding site" evidence="4">
    <location>
        <position position="195"/>
    </location>
    <ligand>
        <name>Zn(2+)</name>
        <dbReference type="ChEBI" id="CHEBI:29105"/>
        <label>2</label>
        <note>catalytic</note>
    </ligand>
</feature>
<gene>
    <name evidence="6" type="ORF">AOG27_06345</name>
</gene>
<keyword evidence="1 4" id="KW-0862">Zinc</keyword>
<evidence type="ECO:0000313" key="7">
    <source>
        <dbReference type="Proteomes" id="UP000050378"/>
    </source>
</evidence>
<comment type="similarity">
    <text evidence="1">Belongs to the peptidase M38 family.</text>
</comment>
<protein>
    <recommendedName>
        <fullName evidence="1">Isoaspartyl dipeptidase</fullName>
        <ecNumber evidence="1">3.4.19.-</ecNumber>
    </recommendedName>
</protein>
<feature type="binding site" evidence="3">
    <location>
        <position position="130"/>
    </location>
    <ligand>
        <name>substrate</name>
    </ligand>
</feature>
<feature type="binding site" evidence="3">
    <location>
        <position position="163"/>
    </location>
    <ligand>
        <name>substrate</name>
    </ligand>
</feature>
<dbReference type="STRING" id="570156.AOG27_06345"/>
<evidence type="ECO:0000256" key="2">
    <source>
        <dbReference type="PIRSR" id="PIRSR001238-1"/>
    </source>
</evidence>
<dbReference type="Gene3D" id="3.20.20.140">
    <property type="entry name" value="Metal-dependent hydrolases"/>
    <property type="match status" value="1"/>
</dbReference>
<name>A0A0P7E4G4_9GAMM</name>
<comment type="function">
    <text evidence="1">Catalyzes the hydrolytic cleavage of a subset of L-isoaspartyl (L-beta-aspartyl) dipeptides. Used to degrade proteins damaged by L-isoaspartyl residues formation.</text>
</comment>
<dbReference type="OrthoDB" id="9776455at2"/>
<sequence length="388" mass="41094">MLTLIKGADVFAPSPLGTQDVLIAGGKIVDIQPEITIDTYQRITTVDGTHCILAPGFVDSLVHITGGGGEAGFASRTPEMNLTDATLHGTTTVIAALGTDSSSRTHSNLIAKAKELKELGLNVFCHSGSYHLPAKTLTGSVTSDLMYIDEFIGVGEVAISDHRSSQPTVQQLAQLAAEAKVAGMLSGKKGTVSIHVGPVDTHLSLLHEVDKLTDISLAQFYPTHMNRNIDLLNAGVEFCKAGGTIDFTTSTTEYDLAHGEYSAAHALAYCLENKVDPTKLTMSSDGHASLPIFDKSYNLLGLEVGKESTLHGSFVEAVQKFNVSIEHALMAITSNPAQILGINKGVIKQNADADLVLLNKTTLAPTECWSKGVHMVSKGKALVKGAFE</sequence>
<dbReference type="PATRIC" id="fig|570156.3.peg.2262"/>
<feature type="domain" description="Amidohydrolase-related" evidence="5">
    <location>
        <begin position="52"/>
        <end position="365"/>
    </location>
</feature>
<dbReference type="RefSeq" id="WP_054552169.1">
    <property type="nucleotide sequence ID" value="NZ_LJTC01000003.1"/>
</dbReference>